<dbReference type="EMBL" id="JAEHOE010000051">
    <property type="protein sequence ID" value="KAG2491624.1"/>
    <property type="molecule type" value="Genomic_DNA"/>
</dbReference>
<evidence type="ECO:0000256" key="1">
    <source>
        <dbReference type="SAM" id="MobiDB-lite"/>
    </source>
</evidence>
<feature type="compositionally biased region" description="Low complexity" evidence="1">
    <location>
        <begin position="292"/>
        <end position="302"/>
    </location>
</feature>
<organism evidence="3 4">
    <name type="scientific">Edaphochlamys debaryana</name>
    <dbReference type="NCBI Taxonomy" id="47281"/>
    <lineage>
        <taxon>Eukaryota</taxon>
        <taxon>Viridiplantae</taxon>
        <taxon>Chlorophyta</taxon>
        <taxon>core chlorophytes</taxon>
        <taxon>Chlorophyceae</taxon>
        <taxon>CS clade</taxon>
        <taxon>Chlamydomonadales</taxon>
        <taxon>Chlamydomonadales incertae sedis</taxon>
        <taxon>Edaphochlamys</taxon>
    </lineage>
</organism>
<feature type="region of interest" description="Disordered" evidence="1">
    <location>
        <begin position="274"/>
        <end position="323"/>
    </location>
</feature>
<keyword evidence="4" id="KW-1185">Reference proteome</keyword>
<feature type="region of interest" description="Disordered" evidence="1">
    <location>
        <begin position="162"/>
        <end position="196"/>
    </location>
</feature>
<dbReference type="OrthoDB" id="2135488at2759"/>
<evidence type="ECO:0000313" key="4">
    <source>
        <dbReference type="Proteomes" id="UP000612055"/>
    </source>
</evidence>
<dbReference type="InterPro" id="IPR056557">
    <property type="entry name" value="NELF-A_N"/>
</dbReference>
<feature type="domain" description="NELF-A N-terminal" evidence="2">
    <location>
        <begin position="20"/>
        <end position="153"/>
    </location>
</feature>
<feature type="compositionally biased region" description="Basic and acidic residues" evidence="1">
    <location>
        <begin position="483"/>
        <end position="496"/>
    </location>
</feature>
<gene>
    <name evidence="3" type="ORF">HYH03_009995</name>
</gene>
<dbReference type="Pfam" id="PF23553">
    <property type="entry name" value="NELF-A_N"/>
    <property type="match status" value="1"/>
</dbReference>
<comment type="caution">
    <text evidence="3">The sequence shown here is derived from an EMBL/GenBank/DDBJ whole genome shotgun (WGS) entry which is preliminary data.</text>
</comment>
<feature type="compositionally biased region" description="Low complexity" evidence="1">
    <location>
        <begin position="165"/>
        <end position="193"/>
    </location>
</feature>
<dbReference type="AlphaFoldDB" id="A0A835XXI0"/>
<dbReference type="Proteomes" id="UP000612055">
    <property type="component" value="Unassembled WGS sequence"/>
</dbReference>
<feature type="region of interest" description="Disordered" evidence="1">
    <location>
        <begin position="381"/>
        <end position="526"/>
    </location>
</feature>
<accession>A0A835XXI0</accession>
<protein>
    <recommendedName>
        <fullName evidence="2">NELF-A N-terminal domain-containing protein</fullName>
    </recommendedName>
</protein>
<sequence>MDDAGPSSRPALVDATPDHTRLWLQSKLAGEWSAQAAASGLTLDRLSALSRGFSGLDSMVKVRLLLAGLFVPRADRSRLQPLLAELAGQAAASQDEWVRATAAVVGDFAGPLDMRALTAHFPLVRETMASLAAQLQDLSTPAALLPQTEQYMHADISRLPQSRYSASAGPGPGSSAQGGAPASAPAPGSAAPGLRLRLREPPSGVVSDLGAGLGLGGALGSAGGAASAAPHMSSGGSLTLSLGPGPVLGLSTAVSGHDPMARRGLVGGETTVLRSRADVSHSTALKAGEPKAAAGTPSTTPRGGPGPGAAGLRHPPPGLPGLARGRSAVLAEELEPRPHAQAAPQSASAASAAAAAQLPGFHAPPPPLALALGRRDSAGVGLGVQATPRQGGAQGLSPHPGSALGGAGPGSGLPSSHGQPQAFSAGGHALPGDAEGAHPIVAGSTATGEGDAYAAHPLPPPSHDHPPSRDSSGGLQPRPQPVKVEEERGESQERTAHAQGPGQADVEMEEARDGGEEPGAKRLRAE</sequence>
<proteinExistence type="predicted"/>
<name>A0A835XXI0_9CHLO</name>
<feature type="compositionally biased region" description="Low complexity" evidence="1">
    <location>
        <begin position="412"/>
        <end position="421"/>
    </location>
</feature>
<evidence type="ECO:0000259" key="2">
    <source>
        <dbReference type="Pfam" id="PF23553"/>
    </source>
</evidence>
<reference evidence="3" key="1">
    <citation type="journal article" date="2020" name="bioRxiv">
        <title>Comparative genomics of Chlamydomonas.</title>
        <authorList>
            <person name="Craig R.J."/>
            <person name="Hasan A.R."/>
            <person name="Ness R.W."/>
            <person name="Keightley P.D."/>
        </authorList>
    </citation>
    <scope>NUCLEOTIDE SEQUENCE</scope>
    <source>
        <strain evidence="3">CCAP 11/70</strain>
    </source>
</reference>
<evidence type="ECO:0000313" key="3">
    <source>
        <dbReference type="EMBL" id="KAG2491624.1"/>
    </source>
</evidence>
<feature type="compositionally biased region" description="Basic and acidic residues" evidence="1">
    <location>
        <begin position="509"/>
        <end position="526"/>
    </location>
</feature>